<dbReference type="SUPFAM" id="SSF81301">
    <property type="entry name" value="Nucleotidyltransferase"/>
    <property type="match status" value="1"/>
</dbReference>
<dbReference type="CDD" id="cd05403">
    <property type="entry name" value="NT_KNTase_like"/>
    <property type="match status" value="1"/>
</dbReference>
<evidence type="ECO:0000259" key="1">
    <source>
        <dbReference type="Pfam" id="PF01909"/>
    </source>
</evidence>
<dbReference type="SUPFAM" id="SSF46785">
    <property type="entry name" value="Winged helix' DNA-binding domain"/>
    <property type="match status" value="1"/>
</dbReference>
<dbReference type="InterPro" id="IPR043519">
    <property type="entry name" value="NT_sf"/>
</dbReference>
<dbReference type="AlphaFoldDB" id="A0A7X0KUG7"/>
<organism evidence="2 3">
    <name type="scientific">Microbacterium thalassium</name>
    <dbReference type="NCBI Taxonomy" id="362649"/>
    <lineage>
        <taxon>Bacteria</taxon>
        <taxon>Bacillati</taxon>
        <taxon>Actinomycetota</taxon>
        <taxon>Actinomycetes</taxon>
        <taxon>Micrococcales</taxon>
        <taxon>Microbacteriaceae</taxon>
        <taxon>Microbacterium</taxon>
    </lineage>
</organism>
<keyword evidence="2" id="KW-0238">DNA-binding</keyword>
<keyword evidence="2" id="KW-0808">Transferase</keyword>
<accession>A0A7X0KUG7</accession>
<protein>
    <submittedName>
        <fullName evidence="2">Putative nucleotidyltransferase/DNA-binding transcriptional ArsR family regulator</fullName>
    </submittedName>
</protein>
<comment type="caution">
    <text evidence="2">The sequence shown here is derived from an EMBL/GenBank/DDBJ whole genome shotgun (WGS) entry which is preliminary data.</text>
</comment>
<evidence type="ECO:0000313" key="2">
    <source>
        <dbReference type="EMBL" id="MBB6391098.1"/>
    </source>
</evidence>
<dbReference type="EMBL" id="JACHML010000001">
    <property type="protein sequence ID" value="MBB6391098.1"/>
    <property type="molecule type" value="Genomic_DNA"/>
</dbReference>
<evidence type="ECO:0000313" key="3">
    <source>
        <dbReference type="Proteomes" id="UP000537775"/>
    </source>
</evidence>
<gene>
    <name evidence="2" type="ORF">HD594_001411</name>
</gene>
<dbReference type="Proteomes" id="UP000537775">
    <property type="component" value="Unassembled WGS sequence"/>
</dbReference>
<dbReference type="GO" id="GO:0003677">
    <property type="term" value="F:DNA binding"/>
    <property type="evidence" value="ECO:0007669"/>
    <property type="project" value="UniProtKB-KW"/>
</dbReference>
<dbReference type="InterPro" id="IPR036388">
    <property type="entry name" value="WH-like_DNA-bd_sf"/>
</dbReference>
<reference evidence="2 3" key="1">
    <citation type="submission" date="2020-08" db="EMBL/GenBank/DDBJ databases">
        <title>Sequencing the genomes of 1000 actinobacteria strains.</title>
        <authorList>
            <person name="Klenk H.-P."/>
        </authorList>
    </citation>
    <scope>NUCLEOTIDE SEQUENCE [LARGE SCALE GENOMIC DNA]</scope>
    <source>
        <strain evidence="2 3">DSM 12511</strain>
    </source>
</reference>
<dbReference type="Gene3D" id="1.10.10.10">
    <property type="entry name" value="Winged helix-like DNA-binding domain superfamily/Winged helix DNA-binding domain"/>
    <property type="match status" value="1"/>
</dbReference>
<dbReference type="InterPro" id="IPR036390">
    <property type="entry name" value="WH_DNA-bd_sf"/>
</dbReference>
<dbReference type="Gene3D" id="3.30.460.10">
    <property type="entry name" value="Beta Polymerase, domain 2"/>
    <property type="match status" value="1"/>
</dbReference>
<name>A0A7X0KUG7_9MICO</name>
<dbReference type="GO" id="GO:0016779">
    <property type="term" value="F:nucleotidyltransferase activity"/>
    <property type="evidence" value="ECO:0007669"/>
    <property type="project" value="InterPro"/>
</dbReference>
<dbReference type="InterPro" id="IPR002934">
    <property type="entry name" value="Polymerase_NTP_transf_dom"/>
</dbReference>
<dbReference type="RefSeq" id="WP_184750271.1">
    <property type="nucleotide sequence ID" value="NZ_BAAAJR010000010.1"/>
</dbReference>
<feature type="domain" description="Polymerase nucleotidyl transferase" evidence="1">
    <location>
        <begin position="111"/>
        <end position="144"/>
    </location>
</feature>
<proteinExistence type="predicted"/>
<keyword evidence="3" id="KW-1185">Reference proteome</keyword>
<sequence>MELQHPLAVVTAGVDGEVLNALASTTSGLTVPQLVAVIGARSPAGIRRSLERLTTQGIVTRQVVGRTQLFSLNREHLAAGAIRDLAGLRSRFLERLRTTVAAWPEPPVFGAIYGSAARGEMHADSDIDLLLVRPPGVGDDQWTSRLAQLTSQVTQWTGNDARIVDMDESEAAARRDSEFLRNIVRDAVVFAGREDWLERAGRAGHAA</sequence>
<dbReference type="Pfam" id="PF01909">
    <property type="entry name" value="NTP_transf_2"/>
    <property type="match status" value="1"/>
</dbReference>